<sequence length="176" mass="19229">MCHVYVMKYQTKTSHLTTQVQSIQFGARHVQIRGRVRGTRLTSIHCTGSELPPGVGHVKVIKYGHKHAYADVSRRRASQSIASDNLRVPGSMPHKPNSGEIDLCAGPTPSCDRPWSLPNTVLVQVDNRMGPGVSMELSQSTSNIPVTSVIRVHHLVDFSLVISVTDKADADLIVIS</sequence>
<evidence type="ECO:0000313" key="2">
    <source>
        <dbReference type="Proteomes" id="UP000735302"/>
    </source>
</evidence>
<name>A0AAV4B2H3_9GAST</name>
<accession>A0AAV4B2H3</accession>
<reference evidence="1 2" key="1">
    <citation type="journal article" date="2021" name="Elife">
        <title>Chloroplast acquisition without the gene transfer in kleptoplastic sea slugs, Plakobranchus ocellatus.</title>
        <authorList>
            <person name="Maeda T."/>
            <person name="Takahashi S."/>
            <person name="Yoshida T."/>
            <person name="Shimamura S."/>
            <person name="Takaki Y."/>
            <person name="Nagai Y."/>
            <person name="Toyoda A."/>
            <person name="Suzuki Y."/>
            <person name="Arimoto A."/>
            <person name="Ishii H."/>
            <person name="Satoh N."/>
            <person name="Nishiyama T."/>
            <person name="Hasebe M."/>
            <person name="Maruyama T."/>
            <person name="Minagawa J."/>
            <person name="Obokata J."/>
            <person name="Shigenobu S."/>
        </authorList>
    </citation>
    <scope>NUCLEOTIDE SEQUENCE [LARGE SCALE GENOMIC DNA]</scope>
</reference>
<gene>
    <name evidence="1" type="ORF">PoB_004074400</name>
</gene>
<protein>
    <submittedName>
        <fullName evidence="1">Uncharacterized protein</fullName>
    </submittedName>
</protein>
<dbReference type="AlphaFoldDB" id="A0AAV4B2H3"/>
<comment type="caution">
    <text evidence="1">The sequence shown here is derived from an EMBL/GenBank/DDBJ whole genome shotgun (WGS) entry which is preliminary data.</text>
</comment>
<proteinExistence type="predicted"/>
<organism evidence="1 2">
    <name type="scientific">Plakobranchus ocellatus</name>
    <dbReference type="NCBI Taxonomy" id="259542"/>
    <lineage>
        <taxon>Eukaryota</taxon>
        <taxon>Metazoa</taxon>
        <taxon>Spiralia</taxon>
        <taxon>Lophotrochozoa</taxon>
        <taxon>Mollusca</taxon>
        <taxon>Gastropoda</taxon>
        <taxon>Heterobranchia</taxon>
        <taxon>Euthyneura</taxon>
        <taxon>Panpulmonata</taxon>
        <taxon>Sacoglossa</taxon>
        <taxon>Placobranchoidea</taxon>
        <taxon>Plakobranchidae</taxon>
        <taxon>Plakobranchus</taxon>
    </lineage>
</organism>
<dbReference type="Proteomes" id="UP000735302">
    <property type="component" value="Unassembled WGS sequence"/>
</dbReference>
<keyword evidence="2" id="KW-1185">Reference proteome</keyword>
<dbReference type="EMBL" id="BLXT01004544">
    <property type="protein sequence ID" value="GFO14239.1"/>
    <property type="molecule type" value="Genomic_DNA"/>
</dbReference>
<evidence type="ECO:0000313" key="1">
    <source>
        <dbReference type="EMBL" id="GFO14239.1"/>
    </source>
</evidence>